<proteinExistence type="predicted"/>
<dbReference type="Proteomes" id="UP000784294">
    <property type="component" value="Unassembled WGS sequence"/>
</dbReference>
<sequence length="66" mass="6994">MMKSGVCEPRVHSICGDDIVASQDVLNVLKDDMDKQMGEGHIAAVVAVVDVAVVGVRRADRCLLAS</sequence>
<gene>
    <name evidence="1" type="ORF">PXEA_LOCUS34065</name>
</gene>
<protein>
    <submittedName>
        <fullName evidence="1">Uncharacterized protein</fullName>
    </submittedName>
</protein>
<accession>A0A448XN08</accession>
<dbReference type="AlphaFoldDB" id="A0A448XN08"/>
<dbReference type="EMBL" id="CAAALY010265664">
    <property type="protein sequence ID" value="VEL40625.1"/>
    <property type="molecule type" value="Genomic_DNA"/>
</dbReference>
<organism evidence="1 2">
    <name type="scientific">Protopolystoma xenopodis</name>
    <dbReference type="NCBI Taxonomy" id="117903"/>
    <lineage>
        <taxon>Eukaryota</taxon>
        <taxon>Metazoa</taxon>
        <taxon>Spiralia</taxon>
        <taxon>Lophotrochozoa</taxon>
        <taxon>Platyhelminthes</taxon>
        <taxon>Monogenea</taxon>
        <taxon>Polyopisthocotylea</taxon>
        <taxon>Polystomatidea</taxon>
        <taxon>Polystomatidae</taxon>
        <taxon>Protopolystoma</taxon>
    </lineage>
</organism>
<keyword evidence="2" id="KW-1185">Reference proteome</keyword>
<comment type="caution">
    <text evidence="1">The sequence shown here is derived from an EMBL/GenBank/DDBJ whole genome shotgun (WGS) entry which is preliminary data.</text>
</comment>
<reference evidence="1" key="1">
    <citation type="submission" date="2018-11" db="EMBL/GenBank/DDBJ databases">
        <authorList>
            <consortium name="Pathogen Informatics"/>
        </authorList>
    </citation>
    <scope>NUCLEOTIDE SEQUENCE</scope>
</reference>
<evidence type="ECO:0000313" key="1">
    <source>
        <dbReference type="EMBL" id="VEL40625.1"/>
    </source>
</evidence>
<name>A0A448XN08_9PLAT</name>
<evidence type="ECO:0000313" key="2">
    <source>
        <dbReference type="Proteomes" id="UP000784294"/>
    </source>
</evidence>